<accession>A0A8J3E066</accession>
<protein>
    <submittedName>
        <fullName evidence="1">Uncharacterized protein</fullName>
    </submittedName>
</protein>
<evidence type="ECO:0000313" key="2">
    <source>
        <dbReference type="Proteomes" id="UP000630142"/>
    </source>
</evidence>
<gene>
    <name evidence="1" type="ORF">GCM10016234_34590</name>
</gene>
<dbReference type="EMBL" id="BMZQ01000003">
    <property type="protein sequence ID" value="GHD21189.1"/>
    <property type="molecule type" value="Genomic_DNA"/>
</dbReference>
<organism evidence="1 2">
    <name type="scientific">Tianweitania populi</name>
    <dbReference type="NCBI Taxonomy" id="1607949"/>
    <lineage>
        <taxon>Bacteria</taxon>
        <taxon>Pseudomonadati</taxon>
        <taxon>Pseudomonadota</taxon>
        <taxon>Alphaproteobacteria</taxon>
        <taxon>Hyphomicrobiales</taxon>
        <taxon>Phyllobacteriaceae</taxon>
        <taxon>Tianweitania</taxon>
    </lineage>
</organism>
<reference evidence="1" key="2">
    <citation type="submission" date="2020-09" db="EMBL/GenBank/DDBJ databases">
        <authorList>
            <person name="Sun Q."/>
            <person name="Kim S."/>
        </authorList>
    </citation>
    <scope>NUCLEOTIDE SEQUENCE</scope>
    <source>
        <strain evidence="1">KCTC 42249</strain>
    </source>
</reference>
<sequence length="61" mass="6589">MVPVVPAQGLMVAFIGTQADRYLVVWEAMGDILTLLAAQVALEVLRFRPQAAQTLRLPPAA</sequence>
<comment type="caution">
    <text evidence="1">The sequence shown here is derived from an EMBL/GenBank/DDBJ whole genome shotgun (WGS) entry which is preliminary data.</text>
</comment>
<name>A0A8J3E066_9HYPH</name>
<dbReference type="AlphaFoldDB" id="A0A8J3E066"/>
<dbReference type="Proteomes" id="UP000630142">
    <property type="component" value="Unassembled WGS sequence"/>
</dbReference>
<reference evidence="1" key="1">
    <citation type="journal article" date="2014" name="Int. J. Syst. Evol. Microbiol.">
        <title>Complete genome sequence of Corynebacterium casei LMG S-19264T (=DSM 44701T), isolated from a smear-ripened cheese.</title>
        <authorList>
            <consortium name="US DOE Joint Genome Institute (JGI-PGF)"/>
            <person name="Walter F."/>
            <person name="Albersmeier A."/>
            <person name="Kalinowski J."/>
            <person name="Ruckert C."/>
        </authorList>
    </citation>
    <scope>NUCLEOTIDE SEQUENCE</scope>
    <source>
        <strain evidence="1">KCTC 42249</strain>
    </source>
</reference>
<evidence type="ECO:0000313" key="1">
    <source>
        <dbReference type="EMBL" id="GHD21189.1"/>
    </source>
</evidence>
<keyword evidence="2" id="KW-1185">Reference proteome</keyword>
<proteinExistence type="predicted"/>